<dbReference type="AlphaFoldDB" id="S9TC88"/>
<proteinExistence type="predicted"/>
<organism evidence="2 3">
    <name type="scientific">Strigomonas culicis</name>
    <dbReference type="NCBI Taxonomy" id="28005"/>
    <lineage>
        <taxon>Eukaryota</taxon>
        <taxon>Discoba</taxon>
        <taxon>Euglenozoa</taxon>
        <taxon>Kinetoplastea</taxon>
        <taxon>Metakinetoplastina</taxon>
        <taxon>Trypanosomatida</taxon>
        <taxon>Trypanosomatidae</taxon>
        <taxon>Strigomonadinae</taxon>
        <taxon>Strigomonas</taxon>
    </lineage>
</organism>
<gene>
    <name evidence="2" type="ORF">STCU_11898</name>
</gene>
<feature type="region of interest" description="Disordered" evidence="1">
    <location>
        <begin position="215"/>
        <end position="262"/>
    </location>
</feature>
<keyword evidence="3" id="KW-1185">Reference proteome</keyword>
<feature type="compositionally biased region" description="Polar residues" evidence="1">
    <location>
        <begin position="135"/>
        <end position="145"/>
    </location>
</feature>
<feature type="compositionally biased region" description="Low complexity" evidence="1">
    <location>
        <begin position="164"/>
        <end position="174"/>
    </location>
</feature>
<dbReference type="EMBL" id="ATMH01011932">
    <property type="protein sequence ID" value="EPY15597.1"/>
    <property type="molecule type" value="Genomic_DNA"/>
</dbReference>
<feature type="region of interest" description="Disordered" evidence="1">
    <location>
        <begin position="87"/>
        <end position="199"/>
    </location>
</feature>
<feature type="region of interest" description="Disordered" evidence="1">
    <location>
        <begin position="350"/>
        <end position="378"/>
    </location>
</feature>
<evidence type="ECO:0000256" key="1">
    <source>
        <dbReference type="SAM" id="MobiDB-lite"/>
    </source>
</evidence>
<reference evidence="2 3" key="1">
    <citation type="journal article" date="2013" name="PLoS ONE">
        <title>Predicting the Proteins of Angomonas deanei, Strigomonas culicis and Their Respective Endosymbionts Reveals New Aspects of the Trypanosomatidae Family.</title>
        <authorList>
            <person name="Motta M.C."/>
            <person name="Martins A.C."/>
            <person name="de Souza S.S."/>
            <person name="Catta-Preta C.M."/>
            <person name="Silva R."/>
            <person name="Klein C.C."/>
            <person name="de Almeida L.G."/>
            <person name="de Lima Cunha O."/>
            <person name="Ciapina L.P."/>
            <person name="Brocchi M."/>
            <person name="Colabardini A.C."/>
            <person name="de Araujo Lima B."/>
            <person name="Machado C.R."/>
            <person name="de Almeida Soares C.M."/>
            <person name="Probst C.M."/>
            <person name="de Menezes C.B."/>
            <person name="Thompson C.E."/>
            <person name="Bartholomeu D.C."/>
            <person name="Gradia D.F."/>
            <person name="Pavoni D.P."/>
            <person name="Grisard E.C."/>
            <person name="Fantinatti-Garboggini F."/>
            <person name="Marchini F.K."/>
            <person name="Rodrigues-Luiz G.F."/>
            <person name="Wagner G."/>
            <person name="Goldman G.H."/>
            <person name="Fietto J.L."/>
            <person name="Elias M.C."/>
            <person name="Goldman M.H."/>
            <person name="Sagot M.F."/>
            <person name="Pereira M."/>
            <person name="Stoco P.H."/>
            <person name="de Mendonca-Neto R.P."/>
            <person name="Teixeira S.M."/>
            <person name="Maciel T.E."/>
            <person name="de Oliveira Mendes T.A."/>
            <person name="Urmenyi T.P."/>
            <person name="de Souza W."/>
            <person name="Schenkman S."/>
            <person name="de Vasconcelos A.T."/>
        </authorList>
    </citation>
    <scope>NUCLEOTIDE SEQUENCE [LARGE SCALE GENOMIC DNA]</scope>
</reference>
<accession>S9TC88</accession>
<dbReference type="Proteomes" id="UP000015354">
    <property type="component" value="Unassembled WGS sequence"/>
</dbReference>
<feature type="compositionally biased region" description="Low complexity" evidence="1">
    <location>
        <begin position="360"/>
        <end position="372"/>
    </location>
</feature>
<feature type="compositionally biased region" description="Pro residues" evidence="1">
    <location>
        <begin position="36"/>
        <end position="55"/>
    </location>
</feature>
<feature type="region of interest" description="Disordered" evidence="1">
    <location>
        <begin position="36"/>
        <end position="66"/>
    </location>
</feature>
<comment type="caution">
    <text evidence="2">The sequence shown here is derived from an EMBL/GenBank/DDBJ whole genome shotgun (WGS) entry which is preliminary data.</text>
</comment>
<evidence type="ECO:0000313" key="2">
    <source>
        <dbReference type="EMBL" id="EPY15597.1"/>
    </source>
</evidence>
<evidence type="ECO:0000313" key="3">
    <source>
        <dbReference type="Proteomes" id="UP000015354"/>
    </source>
</evidence>
<sequence>MENLLGSLFVTRKYESLYGYYIRQTAVPHLLSPPPTAAPAPAVTPGPADTPPPLQGPAATSTSREPSPALMAATVNGPVVALTPQLAEEEGTRGGGRPRDVETTAADVSEASRSRFSTSASVREGDGSFLDASGFYSSDSNMTPQLSLSGRPPPPSRGLHRETVAGVTAGAAARGEAESDSPDQWNTTAEMHRPPPDDAAALVREPSAEALPQEASLFQRMDTVPPSESIVGGRPPGPRSGGGLTSPSPEAATPAHGAPSGGLQQVLSAFNTAVRRGDNTGGGGLRSAKDANLGLRASGAGAAVVRGLGSLSAEGGLAPLLFSSLSTGSPRAAAVGQWRLPAASAPLACATSLPPRRRGASATRASRSPTRTLCRRGS</sequence>
<protein>
    <submittedName>
        <fullName evidence="2">Uncharacterized protein</fullName>
    </submittedName>
</protein>
<name>S9TC88_9TRYP</name>